<dbReference type="Pfam" id="PF00339">
    <property type="entry name" value="Arrestin_N"/>
    <property type="match status" value="1"/>
</dbReference>
<dbReference type="GO" id="GO:0015031">
    <property type="term" value="P:protein transport"/>
    <property type="evidence" value="ECO:0007669"/>
    <property type="project" value="TreeGrafter"/>
</dbReference>
<feature type="region of interest" description="Disordered" evidence="1">
    <location>
        <begin position="384"/>
        <end position="434"/>
    </location>
</feature>
<dbReference type="PANTHER" id="PTHR11188:SF17">
    <property type="entry name" value="FI21816P1"/>
    <property type="match status" value="1"/>
</dbReference>
<dbReference type="GO" id="GO:0005737">
    <property type="term" value="C:cytoplasm"/>
    <property type="evidence" value="ECO:0007669"/>
    <property type="project" value="TreeGrafter"/>
</dbReference>
<feature type="compositionally biased region" description="Basic and acidic residues" evidence="1">
    <location>
        <begin position="221"/>
        <end position="233"/>
    </location>
</feature>
<dbReference type="EMBL" id="JARIHO010000153">
    <property type="protein sequence ID" value="KAJ7300754.1"/>
    <property type="molecule type" value="Genomic_DNA"/>
</dbReference>
<protein>
    <recommendedName>
        <fullName evidence="2">Arrestin-like N-terminal domain-containing protein</fullName>
    </recommendedName>
</protein>
<dbReference type="InterPro" id="IPR050357">
    <property type="entry name" value="Arrestin_domain-protein"/>
</dbReference>
<keyword evidence="4" id="KW-1185">Reference proteome</keyword>
<dbReference type="AlphaFoldDB" id="A0AAD6YWL8"/>
<dbReference type="Gene3D" id="2.60.40.640">
    <property type="match status" value="1"/>
</dbReference>
<dbReference type="SUPFAM" id="SSF81296">
    <property type="entry name" value="E set domains"/>
    <property type="match status" value="1"/>
</dbReference>
<sequence length="434" mass="48662">MASTSSDPQQQPITLHFQNLVRVAGETIEGCVDLHVPLLRKDGIENLRIEMQGVIKTQILRTYGQVTVMHKQVVPLFPAQSQSLWTSESPHSDSDIVSFPFRFTLPEDLPPSFAFGSYSAVVRYSLEVVGERPGVFHRNRRVRRVLVVMPAASEDQVLARESLRQGWNGPWKAITQDEKVRQGIWGEYSRVHASVSLPDLPEFPISTPIPYNLHVVTETKTLDRSDRPEDKHGKPLFPVPPTQSSELTQVFRRKAKYTVRDVGLHEETRKDTFDLHTSQTLANTTASKKVRRAQTTPTQSVEPAGEVHTIIDEPEWVPKDDKGRGIWRRSVRFTSTLAFPFAPTCTTETLRWSYILLFTVPFPGIGNDLKLEVPVHLGPASACPPPPTGAPGSSNLAYADILPAGPPPMLDLPPTYWAGDDQDWDDEKDEKKKK</sequence>
<accession>A0AAD6YWL8</accession>
<evidence type="ECO:0000313" key="3">
    <source>
        <dbReference type="EMBL" id="KAJ7300754.1"/>
    </source>
</evidence>
<dbReference type="PANTHER" id="PTHR11188">
    <property type="entry name" value="ARRESTIN DOMAIN CONTAINING PROTEIN"/>
    <property type="match status" value="1"/>
</dbReference>
<gene>
    <name evidence="3" type="ORF">DFH08DRAFT_907930</name>
</gene>
<dbReference type="InterPro" id="IPR014752">
    <property type="entry name" value="Arrestin-like_C"/>
</dbReference>
<organism evidence="3 4">
    <name type="scientific">Mycena albidolilacea</name>
    <dbReference type="NCBI Taxonomy" id="1033008"/>
    <lineage>
        <taxon>Eukaryota</taxon>
        <taxon>Fungi</taxon>
        <taxon>Dikarya</taxon>
        <taxon>Basidiomycota</taxon>
        <taxon>Agaricomycotina</taxon>
        <taxon>Agaricomycetes</taxon>
        <taxon>Agaricomycetidae</taxon>
        <taxon>Agaricales</taxon>
        <taxon>Marasmiineae</taxon>
        <taxon>Mycenaceae</taxon>
        <taxon>Mycena</taxon>
    </lineage>
</organism>
<evidence type="ECO:0000259" key="2">
    <source>
        <dbReference type="Pfam" id="PF00339"/>
    </source>
</evidence>
<dbReference type="InterPro" id="IPR014756">
    <property type="entry name" value="Ig_E-set"/>
</dbReference>
<feature type="domain" description="Arrestin-like N-terminal" evidence="2">
    <location>
        <begin position="23"/>
        <end position="147"/>
    </location>
</feature>
<proteinExistence type="predicted"/>
<reference evidence="3" key="1">
    <citation type="submission" date="2023-03" db="EMBL/GenBank/DDBJ databases">
        <title>Massive genome expansion in bonnet fungi (Mycena s.s.) driven by repeated elements and novel gene families across ecological guilds.</title>
        <authorList>
            <consortium name="Lawrence Berkeley National Laboratory"/>
            <person name="Harder C.B."/>
            <person name="Miyauchi S."/>
            <person name="Viragh M."/>
            <person name="Kuo A."/>
            <person name="Thoen E."/>
            <person name="Andreopoulos B."/>
            <person name="Lu D."/>
            <person name="Skrede I."/>
            <person name="Drula E."/>
            <person name="Henrissat B."/>
            <person name="Morin E."/>
            <person name="Kohler A."/>
            <person name="Barry K."/>
            <person name="LaButti K."/>
            <person name="Morin E."/>
            <person name="Salamov A."/>
            <person name="Lipzen A."/>
            <person name="Mereny Z."/>
            <person name="Hegedus B."/>
            <person name="Baldrian P."/>
            <person name="Stursova M."/>
            <person name="Weitz H."/>
            <person name="Taylor A."/>
            <person name="Grigoriev I.V."/>
            <person name="Nagy L.G."/>
            <person name="Martin F."/>
            <person name="Kauserud H."/>
        </authorList>
    </citation>
    <scope>NUCLEOTIDE SEQUENCE</scope>
    <source>
        <strain evidence="3">CBHHK002</strain>
    </source>
</reference>
<dbReference type="InterPro" id="IPR011021">
    <property type="entry name" value="Arrestin-like_N"/>
</dbReference>
<evidence type="ECO:0000256" key="1">
    <source>
        <dbReference type="SAM" id="MobiDB-lite"/>
    </source>
</evidence>
<evidence type="ECO:0000313" key="4">
    <source>
        <dbReference type="Proteomes" id="UP001218218"/>
    </source>
</evidence>
<dbReference type="Proteomes" id="UP001218218">
    <property type="component" value="Unassembled WGS sequence"/>
</dbReference>
<comment type="caution">
    <text evidence="3">The sequence shown here is derived from an EMBL/GenBank/DDBJ whole genome shotgun (WGS) entry which is preliminary data.</text>
</comment>
<feature type="region of interest" description="Disordered" evidence="1">
    <location>
        <begin position="221"/>
        <end position="243"/>
    </location>
</feature>
<name>A0AAD6YWL8_9AGAR</name>